<organism evidence="2 3">
    <name type="scientific">Lolium multiflorum</name>
    <name type="common">Italian ryegrass</name>
    <name type="synonym">Lolium perenne subsp. multiflorum</name>
    <dbReference type="NCBI Taxonomy" id="4521"/>
    <lineage>
        <taxon>Eukaryota</taxon>
        <taxon>Viridiplantae</taxon>
        <taxon>Streptophyta</taxon>
        <taxon>Embryophyta</taxon>
        <taxon>Tracheophyta</taxon>
        <taxon>Spermatophyta</taxon>
        <taxon>Magnoliopsida</taxon>
        <taxon>Liliopsida</taxon>
        <taxon>Poales</taxon>
        <taxon>Poaceae</taxon>
        <taxon>BOP clade</taxon>
        <taxon>Pooideae</taxon>
        <taxon>Poodae</taxon>
        <taxon>Poeae</taxon>
        <taxon>Poeae Chloroplast Group 2 (Poeae type)</taxon>
        <taxon>Loliodinae</taxon>
        <taxon>Loliinae</taxon>
        <taxon>Lolium</taxon>
    </lineage>
</organism>
<evidence type="ECO:0000313" key="3">
    <source>
        <dbReference type="Proteomes" id="UP001231189"/>
    </source>
</evidence>
<evidence type="ECO:0000313" key="2">
    <source>
        <dbReference type="EMBL" id="KAK1630489.1"/>
    </source>
</evidence>
<feature type="compositionally biased region" description="Low complexity" evidence="1">
    <location>
        <begin position="153"/>
        <end position="163"/>
    </location>
</feature>
<comment type="caution">
    <text evidence="2">The sequence shown here is derived from an EMBL/GenBank/DDBJ whole genome shotgun (WGS) entry which is preliminary data.</text>
</comment>
<accession>A0AAD8RST1</accession>
<sequence>MVYDYYASGAEYQWTLMENWEAFSRILLATYTPTLERSRFALPPHQVLNNFEGLDLGIMDKVQLVESLCWSILIICTGYGNVEYPKGYAHEWEKTPTAKLYADGFLSGPSAYGLAGAAQEADRRRTNTVGVEEATPRAAVGVTLALGVAPASPLAQPAPSSPAHGVSQTPTATLGIGHGHPMPTATLGI</sequence>
<keyword evidence="3" id="KW-1185">Reference proteome</keyword>
<feature type="region of interest" description="Disordered" evidence="1">
    <location>
        <begin position="153"/>
        <end position="189"/>
    </location>
</feature>
<reference evidence="2" key="1">
    <citation type="submission" date="2023-07" db="EMBL/GenBank/DDBJ databases">
        <title>A chromosome-level genome assembly of Lolium multiflorum.</title>
        <authorList>
            <person name="Chen Y."/>
            <person name="Copetti D."/>
            <person name="Kolliker R."/>
            <person name="Studer B."/>
        </authorList>
    </citation>
    <scope>NUCLEOTIDE SEQUENCE</scope>
    <source>
        <strain evidence="2">02402/16</strain>
        <tissue evidence="2">Leaf</tissue>
    </source>
</reference>
<protein>
    <submittedName>
        <fullName evidence="2">Uncharacterized protein</fullName>
    </submittedName>
</protein>
<proteinExistence type="predicted"/>
<evidence type="ECO:0000256" key="1">
    <source>
        <dbReference type="SAM" id="MobiDB-lite"/>
    </source>
</evidence>
<name>A0AAD8RST1_LOLMU</name>
<dbReference type="EMBL" id="JAUUTY010000005">
    <property type="protein sequence ID" value="KAK1630489.1"/>
    <property type="molecule type" value="Genomic_DNA"/>
</dbReference>
<dbReference type="Proteomes" id="UP001231189">
    <property type="component" value="Unassembled WGS sequence"/>
</dbReference>
<gene>
    <name evidence="2" type="ORF">QYE76_004804</name>
</gene>
<dbReference type="AlphaFoldDB" id="A0AAD8RST1"/>